<dbReference type="PANTHER" id="PTHR42643">
    <property type="entry name" value="IONOTROPIC RECEPTOR 20A-RELATED"/>
    <property type="match status" value="1"/>
</dbReference>
<feature type="transmembrane region" description="Helical" evidence="8">
    <location>
        <begin position="193"/>
        <end position="211"/>
    </location>
</feature>
<keyword evidence="2" id="KW-1003">Cell membrane</keyword>
<evidence type="ECO:0000256" key="1">
    <source>
        <dbReference type="ARBA" id="ARBA00004651"/>
    </source>
</evidence>
<name>A0A8J9VTD9_9NEOP</name>
<gene>
    <name evidence="9" type="ORF">BINO364_LOCUS12281</name>
</gene>
<evidence type="ECO:0000256" key="4">
    <source>
        <dbReference type="ARBA" id="ARBA00022989"/>
    </source>
</evidence>
<dbReference type="InterPro" id="IPR052192">
    <property type="entry name" value="Insect_Ionotropic_Sensory_Rcpt"/>
</dbReference>
<evidence type="ECO:0000256" key="7">
    <source>
        <dbReference type="ARBA" id="ARBA00023180"/>
    </source>
</evidence>
<evidence type="ECO:0000256" key="8">
    <source>
        <dbReference type="SAM" id="Phobius"/>
    </source>
</evidence>
<feature type="transmembrane region" description="Helical" evidence="8">
    <location>
        <begin position="133"/>
        <end position="154"/>
    </location>
</feature>
<evidence type="ECO:0000313" key="10">
    <source>
        <dbReference type="Proteomes" id="UP000838878"/>
    </source>
</evidence>
<evidence type="ECO:0000256" key="3">
    <source>
        <dbReference type="ARBA" id="ARBA00022692"/>
    </source>
</evidence>
<keyword evidence="7" id="KW-0325">Glycoprotein</keyword>
<sequence>MLQINETFNVKSQFPCQREARYETVLEHDPEWRKTIVGCFVLHLLQDIYKFNITYLVNEYTNVTRSGQQEAIYPGNNVSVDIYVKPTDLQCPNLLDTAYPIQAILTWRFGFILRREHKSMLKAFYSQPFTSSVWICIYTTILLSALVFYILSLWDRRLNSTLECSFGHELLLAFSAFCQHILPLQAESCSRRIAYLTFIMCAYVVHCFYTSNLLSHLVNDADVVMDLEALVKSDYKIALLKDMNLATDRKKYEARMDKNLSIVWDKVLQLTVMDVPTALGAVMYSKTALLTDYITLYPVLKRNFEMDEICQLVEIDLYSNVKNYFITNRIFKYKEEFKIGSLRAKEAGLIKRILTLEKYKSFECAHETNNYKAQFEHFVNIIAVLLAAYILAVIILIGERIHYERNRVWPYVN</sequence>
<keyword evidence="5 8" id="KW-0472">Membrane</keyword>
<evidence type="ECO:0000313" key="9">
    <source>
        <dbReference type="EMBL" id="CAH0726865.1"/>
    </source>
</evidence>
<comment type="subcellular location">
    <subcellularLocation>
        <location evidence="1">Cell membrane</location>
        <topology evidence="1">Multi-pass membrane protein</topology>
    </subcellularLocation>
</comment>
<dbReference type="Gene3D" id="1.10.287.70">
    <property type="match status" value="1"/>
</dbReference>
<organism evidence="9 10">
    <name type="scientific">Brenthis ino</name>
    <name type="common">lesser marbled fritillary</name>
    <dbReference type="NCBI Taxonomy" id="405034"/>
    <lineage>
        <taxon>Eukaryota</taxon>
        <taxon>Metazoa</taxon>
        <taxon>Ecdysozoa</taxon>
        <taxon>Arthropoda</taxon>
        <taxon>Hexapoda</taxon>
        <taxon>Insecta</taxon>
        <taxon>Pterygota</taxon>
        <taxon>Neoptera</taxon>
        <taxon>Endopterygota</taxon>
        <taxon>Lepidoptera</taxon>
        <taxon>Glossata</taxon>
        <taxon>Ditrysia</taxon>
        <taxon>Papilionoidea</taxon>
        <taxon>Nymphalidae</taxon>
        <taxon>Heliconiinae</taxon>
        <taxon>Argynnini</taxon>
        <taxon>Brenthis</taxon>
    </lineage>
</organism>
<dbReference type="EMBL" id="OV170226">
    <property type="protein sequence ID" value="CAH0726865.1"/>
    <property type="molecule type" value="Genomic_DNA"/>
</dbReference>
<dbReference type="Proteomes" id="UP000838878">
    <property type="component" value="Chromosome 6"/>
</dbReference>
<keyword evidence="4 8" id="KW-1133">Transmembrane helix</keyword>
<dbReference type="OrthoDB" id="7282562at2759"/>
<proteinExistence type="predicted"/>
<dbReference type="AlphaFoldDB" id="A0A8J9VTD9"/>
<feature type="non-terminal residue" evidence="9">
    <location>
        <position position="413"/>
    </location>
</feature>
<dbReference type="GO" id="GO:0005886">
    <property type="term" value="C:plasma membrane"/>
    <property type="evidence" value="ECO:0007669"/>
    <property type="project" value="UniProtKB-SubCell"/>
</dbReference>
<keyword evidence="10" id="KW-1185">Reference proteome</keyword>
<protein>
    <submittedName>
        <fullName evidence="9">Uncharacterized protein</fullName>
    </submittedName>
</protein>
<reference evidence="9" key="1">
    <citation type="submission" date="2021-12" db="EMBL/GenBank/DDBJ databases">
        <authorList>
            <person name="Martin H S."/>
        </authorList>
    </citation>
    <scope>NUCLEOTIDE SEQUENCE</scope>
</reference>
<evidence type="ECO:0000256" key="5">
    <source>
        <dbReference type="ARBA" id="ARBA00023136"/>
    </source>
</evidence>
<feature type="transmembrane region" description="Helical" evidence="8">
    <location>
        <begin position="378"/>
        <end position="397"/>
    </location>
</feature>
<feature type="transmembrane region" description="Helical" evidence="8">
    <location>
        <begin position="166"/>
        <end position="186"/>
    </location>
</feature>
<evidence type="ECO:0000256" key="2">
    <source>
        <dbReference type="ARBA" id="ARBA00022475"/>
    </source>
</evidence>
<evidence type="ECO:0000256" key="6">
    <source>
        <dbReference type="ARBA" id="ARBA00023170"/>
    </source>
</evidence>
<keyword evidence="3 8" id="KW-0812">Transmembrane</keyword>
<keyword evidence="6" id="KW-0675">Receptor</keyword>
<dbReference type="PANTHER" id="PTHR42643:SF32">
    <property type="entry name" value="IONOTROPIC RECEPTOR 31A, ISOFORM C-RELATED"/>
    <property type="match status" value="1"/>
</dbReference>
<accession>A0A8J9VTD9</accession>